<dbReference type="SMART" id="SM00382">
    <property type="entry name" value="AAA"/>
    <property type="match status" value="1"/>
</dbReference>
<evidence type="ECO:0000256" key="6">
    <source>
        <dbReference type="ARBA" id="ARBA00047304"/>
    </source>
</evidence>
<dbReference type="OrthoDB" id="28057at2759"/>
<dbReference type="EC" id="3.2.2.6" evidence="1"/>
<dbReference type="InterPro" id="IPR027417">
    <property type="entry name" value="P-loop_NTPase"/>
</dbReference>
<dbReference type="InterPro" id="IPR011713">
    <property type="entry name" value="Leu-rich_rpt_3"/>
</dbReference>
<dbReference type="InterPro" id="IPR032675">
    <property type="entry name" value="LRR_dom_sf"/>
</dbReference>
<keyword evidence="5" id="KW-0520">NAD</keyword>
<keyword evidence="3" id="KW-0677">Repeat</keyword>
<evidence type="ECO:0000256" key="4">
    <source>
        <dbReference type="ARBA" id="ARBA00022801"/>
    </source>
</evidence>
<organism evidence="8 9">
    <name type="scientific">Raphanus sativus</name>
    <name type="common">Radish</name>
    <name type="synonym">Raphanus raphanistrum var. sativus</name>
    <dbReference type="NCBI Taxonomy" id="3726"/>
    <lineage>
        <taxon>Eukaryota</taxon>
        <taxon>Viridiplantae</taxon>
        <taxon>Streptophyta</taxon>
        <taxon>Embryophyta</taxon>
        <taxon>Tracheophyta</taxon>
        <taxon>Spermatophyta</taxon>
        <taxon>Magnoliopsida</taxon>
        <taxon>eudicotyledons</taxon>
        <taxon>Gunneridae</taxon>
        <taxon>Pentapetalae</taxon>
        <taxon>rosids</taxon>
        <taxon>malvids</taxon>
        <taxon>Brassicales</taxon>
        <taxon>Brassicaceae</taxon>
        <taxon>Brassiceae</taxon>
        <taxon>Raphanus</taxon>
    </lineage>
</organism>
<dbReference type="PANTHER" id="PTHR11017:SF274">
    <property type="entry name" value="ADP-RIBOSYL CYCLASE_CYCLIC ADP-RIBOSE HYDROLASE-RELATED"/>
    <property type="match status" value="1"/>
</dbReference>
<dbReference type="Pfam" id="PF07725">
    <property type="entry name" value="LRR_3"/>
    <property type="match status" value="1"/>
</dbReference>
<comment type="catalytic activity">
    <reaction evidence="6">
        <text>NAD(+) + H2O = ADP-D-ribose + nicotinamide + H(+)</text>
        <dbReference type="Rhea" id="RHEA:16301"/>
        <dbReference type="ChEBI" id="CHEBI:15377"/>
        <dbReference type="ChEBI" id="CHEBI:15378"/>
        <dbReference type="ChEBI" id="CHEBI:17154"/>
        <dbReference type="ChEBI" id="CHEBI:57540"/>
        <dbReference type="ChEBI" id="CHEBI:57967"/>
        <dbReference type="EC" id="3.2.2.6"/>
    </reaction>
    <physiologicalReaction direction="left-to-right" evidence="6">
        <dbReference type="Rhea" id="RHEA:16302"/>
    </physiologicalReaction>
</comment>
<dbReference type="Pfam" id="PF20160">
    <property type="entry name" value="C-JID"/>
    <property type="match status" value="1"/>
</dbReference>
<dbReference type="FunFam" id="1.10.8.430:FF:000002">
    <property type="entry name" value="Disease resistance protein (TIR-NBS-LRR class)"/>
    <property type="match status" value="1"/>
</dbReference>
<dbReference type="GO" id="GO:0043531">
    <property type="term" value="F:ADP binding"/>
    <property type="evidence" value="ECO:0007669"/>
    <property type="project" value="InterPro"/>
</dbReference>
<evidence type="ECO:0000256" key="1">
    <source>
        <dbReference type="ARBA" id="ARBA00011982"/>
    </source>
</evidence>
<dbReference type="Gene3D" id="3.40.50.300">
    <property type="entry name" value="P-loop containing nucleotide triphosphate hydrolases"/>
    <property type="match status" value="1"/>
</dbReference>
<dbReference type="GeneID" id="108820601"/>
<dbReference type="SUPFAM" id="SSF52540">
    <property type="entry name" value="P-loop containing nucleoside triphosphate hydrolases"/>
    <property type="match status" value="1"/>
</dbReference>
<dbReference type="GO" id="GO:0061809">
    <property type="term" value="F:NAD+ nucleosidase activity, cyclic ADP-ribose generating"/>
    <property type="evidence" value="ECO:0007669"/>
    <property type="project" value="UniProtKB-EC"/>
</dbReference>
<dbReference type="InterPro" id="IPR042197">
    <property type="entry name" value="Apaf_helical"/>
</dbReference>
<dbReference type="PRINTS" id="PR00364">
    <property type="entry name" value="DISEASERSIST"/>
</dbReference>
<dbReference type="RefSeq" id="XP_056848654.1">
    <property type="nucleotide sequence ID" value="XM_056992674.1"/>
</dbReference>
<dbReference type="Gene3D" id="3.80.10.10">
    <property type="entry name" value="Ribonuclease Inhibitor"/>
    <property type="match status" value="2"/>
</dbReference>
<reference evidence="9 10" key="2">
    <citation type="submission" date="2025-04" db="UniProtKB">
        <authorList>
            <consortium name="RefSeq"/>
        </authorList>
    </citation>
    <scope>IDENTIFICATION</scope>
    <source>
        <tissue evidence="9 10">Leaf</tissue>
    </source>
</reference>
<dbReference type="Proteomes" id="UP000504610">
    <property type="component" value="Chromosome 8"/>
</dbReference>
<dbReference type="Gene3D" id="1.10.8.430">
    <property type="entry name" value="Helical domain of apoptotic protease-activating factors"/>
    <property type="match status" value="1"/>
</dbReference>
<evidence type="ECO:0000256" key="2">
    <source>
        <dbReference type="ARBA" id="ARBA00022614"/>
    </source>
</evidence>
<dbReference type="SUPFAM" id="SSF52058">
    <property type="entry name" value="L domain-like"/>
    <property type="match status" value="2"/>
</dbReference>
<evidence type="ECO:0000259" key="7">
    <source>
        <dbReference type="SMART" id="SM00382"/>
    </source>
</evidence>
<evidence type="ECO:0000313" key="9">
    <source>
        <dbReference type="RefSeq" id="XP_018449077.1"/>
    </source>
</evidence>
<keyword evidence="4" id="KW-0378">Hydrolase</keyword>
<dbReference type="InterPro" id="IPR002182">
    <property type="entry name" value="NB-ARC"/>
</dbReference>
<accession>A0A6J0KM90</accession>
<dbReference type="Pfam" id="PF00931">
    <property type="entry name" value="NB-ARC"/>
    <property type="match status" value="1"/>
</dbReference>
<gene>
    <name evidence="9 10" type="primary">LOC108820601</name>
</gene>
<dbReference type="AlphaFoldDB" id="A0A6J0KM90"/>
<evidence type="ECO:0000313" key="10">
    <source>
        <dbReference type="RefSeq" id="XP_056848654.1"/>
    </source>
</evidence>
<keyword evidence="2" id="KW-0433">Leucine-rich repeat</keyword>
<dbReference type="FunFam" id="3.80.10.10:FF:000359">
    <property type="entry name" value="Disease resistance protein (TIR-NBS-LRR class) family"/>
    <property type="match status" value="1"/>
</dbReference>
<dbReference type="PANTHER" id="PTHR11017">
    <property type="entry name" value="LEUCINE-RICH REPEAT-CONTAINING PROTEIN"/>
    <property type="match status" value="1"/>
</dbReference>
<sequence length="959" mass="108005">MIDKIANDVSNKLITPSHGYGDFVGIEAHIEVINSMLRFESEEARMVGILGPSGIGKTTIVRALFGQISSQFHHRAFVSYKQTNQDDYGTKLRWEEQLLSDVLGQTDIKVFHLGAVEQRLKHKKVLIVLDDVDDLELLKTLVGKTGWFGSGSRIIVITQDRQLLKAHEIDLVYEVEFPSEEVALEMFCRSAFGQNSPPDGFMELAFQVAKLAGSLPLGLSILGSSLRGRHEKEWNEMLPRLQNGLDGKIEKILRVGYDRLDGKDKELFLYIACLFNGVEVSSIKDLLGDGVNIGFTMLADKSFIRITTDRTVEMHNLLQKMGREIARAASLNNPGKRQFLVNVEDIRDVFTDKTGTETLLGIYLNTSYTKAPFCIDEESFKGMRNLQILKIHGRLHLPQSELYLPRKLRLLDWNEYPSKCLPCNFKAECLIELIMESSNLEKLWEGTLPIGSLKKMRMSDSIYLKELPDLSNAINLEEIYLDGCTSVVTLPFSIQNLPKLRKLDLENCTKLENFPTHVNLESLEYFSLRGCSRLRNFPQIHKYTSSHGTAIEVEDCFWNKNLPGSDYLGCLIRCKVRPEHLVRLVLRGNMLEKLWEGAQSLGSLVKMDLSGCENLTEVPDLSKAINLDFLQLNDCKSLVTVPSTIGSLNKLVKLEMKECTRLETLPTDINLSSLKTVNLGGCSRLKSFPQISRSIENFNLNGTAIEKVPCCIESLSMLTVLTMRCCKRLKNISPNIFRMQRLGKADFTDCVGVKMALSDDASVVATTSMEDLFSRIQLHGNLENQDEFLLLAGLSLGREYFEFNNCFSLDEDARELILRSYINPTVLPGGEVPTYFTHRTSGHSLTVKLPKSSLSQEFLGFKACVVVEPLTNPNVFLSVLSVRWHFRGLSGILYINSEIDLCKTDHLVMGSFKFHPIGAPSPLEYNDVEFEFSTIDGFSDTILFQRIKGCGIRFLNVPS</sequence>
<evidence type="ECO:0000256" key="5">
    <source>
        <dbReference type="ARBA" id="ARBA00023027"/>
    </source>
</evidence>
<dbReference type="GO" id="GO:0006952">
    <property type="term" value="P:defense response"/>
    <property type="evidence" value="ECO:0007669"/>
    <property type="project" value="InterPro"/>
</dbReference>
<dbReference type="Pfam" id="PF23282">
    <property type="entry name" value="WHD_ROQ1"/>
    <property type="match status" value="1"/>
</dbReference>
<evidence type="ECO:0000313" key="8">
    <source>
        <dbReference type="Proteomes" id="UP000504610"/>
    </source>
</evidence>
<dbReference type="InterPro" id="IPR003593">
    <property type="entry name" value="AAA+_ATPase"/>
</dbReference>
<keyword evidence="8" id="KW-1185">Reference proteome</keyword>
<feature type="domain" description="AAA+ ATPase" evidence="7">
    <location>
        <begin position="43"/>
        <end position="179"/>
    </location>
</feature>
<dbReference type="InterPro" id="IPR045344">
    <property type="entry name" value="C-JID"/>
</dbReference>
<dbReference type="FunFam" id="3.40.50.300:FF:001002">
    <property type="entry name" value="Disease resistance protein (TIR-NBS-LRR class)"/>
    <property type="match status" value="1"/>
</dbReference>
<protein>
    <recommendedName>
        <fullName evidence="1">ADP-ribosyl cyclase/cyclic ADP-ribose hydrolase</fullName>
        <ecNumber evidence="1">3.2.2.6</ecNumber>
    </recommendedName>
</protein>
<name>A0A6J0KM90_RAPSA</name>
<evidence type="ECO:0000256" key="3">
    <source>
        <dbReference type="ARBA" id="ARBA00022737"/>
    </source>
</evidence>
<dbReference type="InterPro" id="IPR044974">
    <property type="entry name" value="Disease_R_plants"/>
</dbReference>
<proteinExistence type="predicted"/>
<reference evidence="8" key="1">
    <citation type="journal article" date="2019" name="Database">
        <title>The radish genome database (RadishGD): an integrated information resource for radish genomics.</title>
        <authorList>
            <person name="Yu H.J."/>
            <person name="Baek S."/>
            <person name="Lee Y.J."/>
            <person name="Cho A."/>
            <person name="Mun J.H."/>
        </authorList>
    </citation>
    <scope>NUCLEOTIDE SEQUENCE [LARGE SCALE GENOMIC DNA]</scope>
    <source>
        <strain evidence="8">cv. WK10039</strain>
    </source>
</reference>
<dbReference type="InterPro" id="IPR058192">
    <property type="entry name" value="WHD_ROQ1-like"/>
</dbReference>
<dbReference type="RefSeq" id="XP_018449077.1">
    <property type="nucleotide sequence ID" value="XM_018593575.2"/>
</dbReference>